<reference evidence="1 2" key="1">
    <citation type="submission" date="2020-08" db="EMBL/GenBank/DDBJ databases">
        <title>Functional genomics of gut bacteria from endangered species of beetles.</title>
        <authorList>
            <person name="Carlos-Shanley C."/>
        </authorList>
    </citation>
    <scope>NUCLEOTIDE SEQUENCE [LARGE SCALE GENOMIC DNA]</scope>
    <source>
        <strain evidence="1 2">S00070</strain>
    </source>
</reference>
<keyword evidence="2" id="KW-1185">Reference proteome</keyword>
<organism evidence="1 2">
    <name type="scientific">Arcicella rosea</name>
    <dbReference type="NCBI Taxonomy" id="502909"/>
    <lineage>
        <taxon>Bacteria</taxon>
        <taxon>Pseudomonadati</taxon>
        <taxon>Bacteroidota</taxon>
        <taxon>Cytophagia</taxon>
        <taxon>Cytophagales</taxon>
        <taxon>Flectobacillaceae</taxon>
        <taxon>Arcicella</taxon>
    </lineage>
</organism>
<proteinExistence type="predicted"/>
<dbReference type="RefSeq" id="WP_184132801.1">
    <property type="nucleotide sequence ID" value="NZ_JACHKT010000008.1"/>
</dbReference>
<sequence>MAHANAELINALRRTAEKLAKGATYQWGHMGSCNCGNLAQELTKLTKAEIHQFAMQGRGDWREQVEEFCPTSGLPMDLLIADLLNYGLTTSDLQNLERLSDKKVLARIPVEKRYELHHNVCKDVVLYMNEWARLLEDELLPKVKIDLSFMNEEPKEVSLKQEEAFQFA</sequence>
<dbReference type="EMBL" id="JACHKT010000008">
    <property type="protein sequence ID" value="MBB6002897.1"/>
    <property type="molecule type" value="Genomic_DNA"/>
</dbReference>
<protein>
    <submittedName>
        <fullName evidence="1">Uncharacterized protein</fullName>
    </submittedName>
</protein>
<evidence type="ECO:0000313" key="2">
    <source>
        <dbReference type="Proteomes" id="UP000524404"/>
    </source>
</evidence>
<comment type="caution">
    <text evidence="1">The sequence shown here is derived from an EMBL/GenBank/DDBJ whole genome shotgun (WGS) entry which is preliminary data.</text>
</comment>
<gene>
    <name evidence="1" type="ORF">HNP25_001549</name>
</gene>
<name>A0A841EFD4_9BACT</name>
<evidence type="ECO:0000313" key="1">
    <source>
        <dbReference type="EMBL" id="MBB6002897.1"/>
    </source>
</evidence>
<dbReference type="AlphaFoldDB" id="A0A841EFD4"/>
<accession>A0A841EFD4</accession>
<dbReference type="Proteomes" id="UP000524404">
    <property type="component" value="Unassembled WGS sequence"/>
</dbReference>